<protein>
    <submittedName>
        <fullName evidence="6">IclR family transcriptional regulator</fullName>
    </submittedName>
</protein>
<dbReference type="Gene3D" id="3.30.450.40">
    <property type="match status" value="1"/>
</dbReference>
<dbReference type="SMART" id="SM00346">
    <property type="entry name" value="HTH_ICLR"/>
    <property type="match status" value="1"/>
</dbReference>
<evidence type="ECO:0000313" key="6">
    <source>
        <dbReference type="EMBL" id="UWP80397.1"/>
    </source>
</evidence>
<dbReference type="PANTHER" id="PTHR30136">
    <property type="entry name" value="HELIX-TURN-HELIX TRANSCRIPTIONAL REGULATOR, ICLR FAMILY"/>
    <property type="match status" value="1"/>
</dbReference>
<evidence type="ECO:0000259" key="5">
    <source>
        <dbReference type="PROSITE" id="PS51078"/>
    </source>
</evidence>
<accession>A0ABY5VT67</accession>
<dbReference type="PROSITE" id="PS51077">
    <property type="entry name" value="HTH_ICLR"/>
    <property type="match status" value="1"/>
</dbReference>
<dbReference type="Pfam" id="PF01614">
    <property type="entry name" value="IclR_C"/>
    <property type="match status" value="1"/>
</dbReference>
<feature type="domain" description="HTH iclR-type" evidence="4">
    <location>
        <begin position="1"/>
        <end position="59"/>
    </location>
</feature>
<name>A0ABY5VT67_9ACTN</name>
<sequence>MDKTVRILLAFGDGRLHGVRDIARSLTLPKSTVARLILDLADARLLVQDETSGQYRLGAGAARLGQAYLEGLDVRTVSAPIMADLQERSGETVGLQVREGLERVVIASNESKATIRSGFSIGERLPLHAGAAAKVLLAFEQEEFRGELVRSLTLTPLTDRTILDTDQLQAELAKIHRQGYAVSENEVSLQSTSVAAPVFGGDDRLSAALVVTGPVFRMTGEVVKVLTPLVCEAAQAISADLGSTHYRN</sequence>
<keyword evidence="1" id="KW-0805">Transcription regulation</keyword>
<reference evidence="6" key="1">
    <citation type="submission" date="2021-04" db="EMBL/GenBank/DDBJ databases">
        <authorList>
            <person name="Hartkoorn R.C."/>
            <person name="Beaudoing E."/>
            <person name="Hot D."/>
        </authorList>
    </citation>
    <scope>NUCLEOTIDE SEQUENCE</scope>
    <source>
        <strain evidence="6">NRRL B-16292</strain>
    </source>
</reference>
<gene>
    <name evidence="6" type="ORF">Dfulv_35280</name>
</gene>
<organism evidence="6 7">
    <name type="scientific">Dactylosporangium fulvum</name>
    <dbReference type="NCBI Taxonomy" id="53359"/>
    <lineage>
        <taxon>Bacteria</taxon>
        <taxon>Bacillati</taxon>
        <taxon>Actinomycetota</taxon>
        <taxon>Actinomycetes</taxon>
        <taxon>Micromonosporales</taxon>
        <taxon>Micromonosporaceae</taxon>
        <taxon>Dactylosporangium</taxon>
    </lineage>
</organism>
<dbReference type="InterPro" id="IPR014757">
    <property type="entry name" value="Tscrpt_reg_IclR_C"/>
</dbReference>
<dbReference type="InterPro" id="IPR005471">
    <property type="entry name" value="Tscrpt_reg_IclR_N"/>
</dbReference>
<keyword evidence="3" id="KW-0804">Transcription</keyword>
<dbReference type="PROSITE" id="PS51078">
    <property type="entry name" value="ICLR_ED"/>
    <property type="match status" value="1"/>
</dbReference>
<dbReference type="PANTHER" id="PTHR30136:SF24">
    <property type="entry name" value="HTH-TYPE TRANSCRIPTIONAL REPRESSOR ALLR"/>
    <property type="match status" value="1"/>
</dbReference>
<dbReference type="InterPro" id="IPR029016">
    <property type="entry name" value="GAF-like_dom_sf"/>
</dbReference>
<evidence type="ECO:0000259" key="4">
    <source>
        <dbReference type="PROSITE" id="PS51077"/>
    </source>
</evidence>
<dbReference type="InterPro" id="IPR036388">
    <property type="entry name" value="WH-like_DNA-bd_sf"/>
</dbReference>
<dbReference type="Gene3D" id="1.10.10.10">
    <property type="entry name" value="Winged helix-like DNA-binding domain superfamily/Winged helix DNA-binding domain"/>
    <property type="match status" value="1"/>
</dbReference>
<dbReference type="Proteomes" id="UP001059617">
    <property type="component" value="Chromosome"/>
</dbReference>
<dbReference type="SUPFAM" id="SSF55781">
    <property type="entry name" value="GAF domain-like"/>
    <property type="match status" value="1"/>
</dbReference>
<dbReference type="InterPro" id="IPR050707">
    <property type="entry name" value="HTH_MetabolicPath_Reg"/>
</dbReference>
<keyword evidence="2" id="KW-0238">DNA-binding</keyword>
<evidence type="ECO:0000256" key="3">
    <source>
        <dbReference type="ARBA" id="ARBA00023163"/>
    </source>
</evidence>
<dbReference type="RefSeq" id="WP_259858157.1">
    <property type="nucleotide sequence ID" value="NZ_BAAAST010000009.1"/>
</dbReference>
<dbReference type="Pfam" id="PF09339">
    <property type="entry name" value="HTH_IclR"/>
    <property type="match status" value="1"/>
</dbReference>
<dbReference type="EMBL" id="CP073720">
    <property type="protein sequence ID" value="UWP80397.1"/>
    <property type="molecule type" value="Genomic_DNA"/>
</dbReference>
<reference evidence="6" key="2">
    <citation type="submission" date="2022-09" db="EMBL/GenBank/DDBJ databases">
        <title>Biosynthetic gene clusters of Dactylosporangioum fulvum.</title>
        <authorList>
            <person name="Caradec T."/>
        </authorList>
    </citation>
    <scope>NUCLEOTIDE SEQUENCE</scope>
    <source>
        <strain evidence="6">NRRL B-16292</strain>
    </source>
</reference>
<evidence type="ECO:0000256" key="2">
    <source>
        <dbReference type="ARBA" id="ARBA00023125"/>
    </source>
</evidence>
<dbReference type="InterPro" id="IPR036390">
    <property type="entry name" value="WH_DNA-bd_sf"/>
</dbReference>
<proteinExistence type="predicted"/>
<keyword evidence="7" id="KW-1185">Reference proteome</keyword>
<feature type="domain" description="IclR-ED" evidence="5">
    <location>
        <begin position="60"/>
        <end position="243"/>
    </location>
</feature>
<evidence type="ECO:0000256" key="1">
    <source>
        <dbReference type="ARBA" id="ARBA00023015"/>
    </source>
</evidence>
<dbReference type="SUPFAM" id="SSF46785">
    <property type="entry name" value="Winged helix' DNA-binding domain"/>
    <property type="match status" value="1"/>
</dbReference>
<evidence type="ECO:0000313" key="7">
    <source>
        <dbReference type="Proteomes" id="UP001059617"/>
    </source>
</evidence>